<feature type="region of interest" description="Disordered" evidence="1">
    <location>
        <begin position="1"/>
        <end position="61"/>
    </location>
</feature>
<dbReference type="OrthoDB" id="3265985at2759"/>
<dbReference type="AlphaFoldDB" id="A0A5M3M8P7"/>
<feature type="compositionally biased region" description="Low complexity" evidence="1">
    <location>
        <begin position="87"/>
        <end position="104"/>
    </location>
</feature>
<sequence length="478" mass="52439">MDIDATEDFAMETQTDDSIAPPSAEAQPSVIPPAPRSLYTGPTTSQTNIQHPSVSHPSIHVHDADANTPIYHADDHVQLPEVLATPGAQSLLPGSSSGPALRSTRSARKRRPARVRAAPIDYEEDAPDDPLPLPRTAQPRTAEDPLGLYDDSDGGEDVHHNLLLHTQTENDDSSSRPIPANTLSDNNILVELPTPAEYPMSADPNTTYMAAHDSWLVRLVILLVAFLHAAHHVSFRACRIILQCSRAILLAMDAYDPTPRPGRPTFPVTLGTVIVRLDLEDHFKILPTCSNCQRLFPSSAPISTKCPDCQEPIYKPVSNSIFRRVTGCAAKPPPPVSASPFQLPSSLLADFLARPGMEKQCEIWKTCQRTPGVLHDITDGRVWNEAEGPDQKPFFPLNGEEGSELRIGITVSLDWCSVERHLYRAENLLVSFMTPGPQEPTAEELQHYLKLVVDDLEQLFNNGVVYHTPCTPEGKSSV</sequence>
<accession>A0A5M3M8P7</accession>
<evidence type="ECO:0000313" key="3">
    <source>
        <dbReference type="Proteomes" id="UP000053558"/>
    </source>
</evidence>
<dbReference type="GeneID" id="19204022"/>
<keyword evidence="3" id="KW-1185">Reference proteome</keyword>
<feature type="compositionally biased region" description="Polar residues" evidence="1">
    <location>
        <begin position="40"/>
        <end position="50"/>
    </location>
</feature>
<dbReference type="KEGG" id="cput:CONPUDRAFT_159022"/>
<name>A0A5M3M8P7_CONPW</name>
<gene>
    <name evidence="2" type="ORF">CONPUDRAFT_159022</name>
</gene>
<feature type="region of interest" description="Disordered" evidence="1">
    <location>
        <begin position="87"/>
        <end position="158"/>
    </location>
</feature>
<comment type="caution">
    <text evidence="2">The sequence shown here is derived from an EMBL/GenBank/DDBJ whole genome shotgun (WGS) entry which is preliminary data.</text>
</comment>
<feature type="compositionally biased region" description="Basic residues" evidence="1">
    <location>
        <begin position="105"/>
        <end position="114"/>
    </location>
</feature>
<evidence type="ECO:0000256" key="1">
    <source>
        <dbReference type="SAM" id="MobiDB-lite"/>
    </source>
</evidence>
<evidence type="ECO:0000313" key="2">
    <source>
        <dbReference type="EMBL" id="EIW75569.1"/>
    </source>
</evidence>
<proteinExistence type="predicted"/>
<organism evidence="2 3">
    <name type="scientific">Coniophora puteana (strain RWD-64-598)</name>
    <name type="common">Brown rot fungus</name>
    <dbReference type="NCBI Taxonomy" id="741705"/>
    <lineage>
        <taxon>Eukaryota</taxon>
        <taxon>Fungi</taxon>
        <taxon>Dikarya</taxon>
        <taxon>Basidiomycota</taxon>
        <taxon>Agaricomycotina</taxon>
        <taxon>Agaricomycetes</taxon>
        <taxon>Agaricomycetidae</taxon>
        <taxon>Boletales</taxon>
        <taxon>Coniophorineae</taxon>
        <taxon>Coniophoraceae</taxon>
        <taxon>Coniophora</taxon>
    </lineage>
</organism>
<dbReference type="EMBL" id="JH711588">
    <property type="protein sequence ID" value="EIW75569.1"/>
    <property type="molecule type" value="Genomic_DNA"/>
</dbReference>
<protein>
    <submittedName>
        <fullName evidence="2">Uncharacterized protein</fullName>
    </submittedName>
</protein>
<feature type="compositionally biased region" description="Acidic residues" evidence="1">
    <location>
        <begin position="1"/>
        <end position="10"/>
    </location>
</feature>
<dbReference type="OMA" id="FRACRII"/>
<dbReference type="RefSeq" id="XP_007774274.1">
    <property type="nucleotide sequence ID" value="XM_007776084.1"/>
</dbReference>
<reference evidence="3" key="1">
    <citation type="journal article" date="2012" name="Science">
        <title>The Paleozoic origin of enzymatic lignin decomposition reconstructed from 31 fungal genomes.</title>
        <authorList>
            <person name="Floudas D."/>
            <person name="Binder M."/>
            <person name="Riley R."/>
            <person name="Barry K."/>
            <person name="Blanchette R.A."/>
            <person name="Henrissat B."/>
            <person name="Martinez A.T."/>
            <person name="Otillar R."/>
            <person name="Spatafora J.W."/>
            <person name="Yadav J.S."/>
            <person name="Aerts A."/>
            <person name="Benoit I."/>
            <person name="Boyd A."/>
            <person name="Carlson A."/>
            <person name="Copeland A."/>
            <person name="Coutinho P.M."/>
            <person name="de Vries R.P."/>
            <person name="Ferreira P."/>
            <person name="Findley K."/>
            <person name="Foster B."/>
            <person name="Gaskell J."/>
            <person name="Glotzer D."/>
            <person name="Gorecki P."/>
            <person name="Heitman J."/>
            <person name="Hesse C."/>
            <person name="Hori C."/>
            <person name="Igarashi K."/>
            <person name="Jurgens J.A."/>
            <person name="Kallen N."/>
            <person name="Kersten P."/>
            <person name="Kohler A."/>
            <person name="Kuees U."/>
            <person name="Kumar T.K.A."/>
            <person name="Kuo A."/>
            <person name="LaButti K."/>
            <person name="Larrondo L.F."/>
            <person name="Lindquist E."/>
            <person name="Ling A."/>
            <person name="Lombard V."/>
            <person name="Lucas S."/>
            <person name="Lundell T."/>
            <person name="Martin R."/>
            <person name="McLaughlin D.J."/>
            <person name="Morgenstern I."/>
            <person name="Morin E."/>
            <person name="Murat C."/>
            <person name="Nagy L.G."/>
            <person name="Nolan M."/>
            <person name="Ohm R.A."/>
            <person name="Patyshakuliyeva A."/>
            <person name="Rokas A."/>
            <person name="Ruiz-Duenas F.J."/>
            <person name="Sabat G."/>
            <person name="Salamov A."/>
            <person name="Samejima M."/>
            <person name="Schmutz J."/>
            <person name="Slot J.C."/>
            <person name="St John F."/>
            <person name="Stenlid J."/>
            <person name="Sun H."/>
            <person name="Sun S."/>
            <person name="Syed K."/>
            <person name="Tsang A."/>
            <person name="Wiebenga A."/>
            <person name="Young D."/>
            <person name="Pisabarro A."/>
            <person name="Eastwood D.C."/>
            <person name="Martin F."/>
            <person name="Cullen D."/>
            <person name="Grigoriev I.V."/>
            <person name="Hibbett D.S."/>
        </authorList>
    </citation>
    <scope>NUCLEOTIDE SEQUENCE [LARGE SCALE GENOMIC DNA]</scope>
    <source>
        <strain evidence="3">RWD-64-598 SS2</strain>
    </source>
</reference>
<dbReference type="Proteomes" id="UP000053558">
    <property type="component" value="Unassembled WGS sequence"/>
</dbReference>